<dbReference type="InterPro" id="IPR019183">
    <property type="entry name" value="NAA25_NatB_aux_su"/>
</dbReference>
<sequence length="875" mass="99567">MAKILQQWEAEERKLQSVYDDISSHRLIPAQSTLTRYLKKHAKSQPALILKMYINQKTGSTEQDILNLYDQVKSLGDMTGRGVWWSGLTLRNMGRRDLALKLYLDLSEQVPDSPPLLEQVFLHAAAAEDVDALVKSSRKLFNLTRDERWARASAWSEWVKNAPQPTPSKPFPHPVEPFSCKIALLLLNTSKTPTTSETLWLKLQILLSAGQLDDALRFVQDEGKQGGLVRLHWRMEGVKEILSRMESDKKVSTWKEERDWVSKLLKDDKDSQRNYAYYRYLLFTIQDIPTDLRAVESIDELLVTLEKEIGSKERAPSLARLELQSSIRRKNVPSSILLDDERWLKLVEQYWIKWGSKGPIVTELEGIIGDDDIERKEIMREFVTKQARSHTDEQSFREQVNAEIYLLRNKNAEWKPTPEGVKKYWDLYLSGSKYGKNLPKTDVRPADTIGLVAISLLLEMWSNSKEDITLSLRAVVCLEKIVNDSPACAHGHYLLIRLYRLIGAYSLIPPHLSSLKISEIQLDNLLHIFTERGASESILGNNQEIWNDHMKKAGDMYQRTSIDFPEYVKECLTNETYSKIPSIQYISSSLSYSMTNHTRTIEQARLATYIGAPYGVKLLQKLDLALKEEEKVDLRNWELIYEIGGSRPLIRDLTSLGGEVNSSWMKSLAGLYRDMGNFTSGEEVQERTTSSEGLLPAEIAMIKSANQLLKSASRAISSTEEVEQIHLQSIYEESVRLCLSDHSSRWEQTQSFTCLYELIKILDLVITRVTEANKPVKGKKKSPSIVQLVTALKEIKESLKDASKPVLEKIELLSKDVVNWSHVLEDWINDEPFVAQTTKAIADSRRDALIGVKTLLSGGGASVKPSGNTNTSKKR</sequence>
<evidence type="ECO:0000313" key="3">
    <source>
        <dbReference type="Proteomes" id="UP001329825"/>
    </source>
</evidence>
<keyword evidence="3" id="KW-1185">Reference proteome</keyword>
<evidence type="ECO:0000313" key="2">
    <source>
        <dbReference type="EMBL" id="WRT66679.1"/>
    </source>
</evidence>
<dbReference type="EMBL" id="CP141884">
    <property type="protein sequence ID" value="WRT66679.1"/>
    <property type="molecule type" value="Genomic_DNA"/>
</dbReference>
<comment type="similarity">
    <text evidence="1">Belongs to the MDM20/NAA25 family.</text>
</comment>
<dbReference type="RefSeq" id="XP_062791419.1">
    <property type="nucleotide sequence ID" value="XM_062935368.1"/>
</dbReference>
<evidence type="ECO:0000256" key="1">
    <source>
        <dbReference type="ARBA" id="ARBA00006298"/>
    </source>
</evidence>
<gene>
    <name evidence="2" type="ORF">IL334_003639</name>
</gene>
<name>A0ABZ1CZW6_9TREE</name>
<dbReference type="Gene3D" id="1.25.40.1040">
    <property type="match status" value="1"/>
</dbReference>
<protein>
    <submittedName>
        <fullName evidence="2">Uncharacterized protein</fullName>
    </submittedName>
</protein>
<dbReference type="PANTHER" id="PTHR22767:SF3">
    <property type="entry name" value="N-ALPHA-ACETYLTRANSFERASE 25, NATB AUXILIARY SUBUNIT"/>
    <property type="match status" value="1"/>
</dbReference>
<organism evidence="2 3">
    <name type="scientific">Kwoniella shivajii</name>
    <dbReference type="NCBI Taxonomy" id="564305"/>
    <lineage>
        <taxon>Eukaryota</taxon>
        <taxon>Fungi</taxon>
        <taxon>Dikarya</taxon>
        <taxon>Basidiomycota</taxon>
        <taxon>Agaricomycotina</taxon>
        <taxon>Tremellomycetes</taxon>
        <taxon>Tremellales</taxon>
        <taxon>Cryptococcaceae</taxon>
        <taxon>Kwoniella</taxon>
    </lineage>
</organism>
<dbReference type="PANTHER" id="PTHR22767">
    <property type="entry name" value="N-TERMINAL ACETYLTRANSFERASE-RELATED"/>
    <property type="match status" value="1"/>
</dbReference>
<proteinExistence type="inferred from homology"/>
<dbReference type="Proteomes" id="UP001329825">
    <property type="component" value="Chromosome 4"/>
</dbReference>
<accession>A0ABZ1CZW6</accession>
<dbReference type="Pfam" id="PF09797">
    <property type="entry name" value="NatB_MDM20"/>
    <property type="match status" value="1"/>
</dbReference>
<dbReference type="GeneID" id="87955770"/>
<reference evidence="2 3" key="1">
    <citation type="submission" date="2024-01" db="EMBL/GenBank/DDBJ databases">
        <title>Comparative genomics of Cryptococcus and Kwoniella reveals pathogenesis evolution and contrasting modes of karyotype evolution via chromosome fusion or intercentromeric recombination.</title>
        <authorList>
            <person name="Coelho M.A."/>
            <person name="David-Palma M."/>
            <person name="Shea T."/>
            <person name="Bowers K."/>
            <person name="McGinley-Smith S."/>
            <person name="Mohammad A.W."/>
            <person name="Gnirke A."/>
            <person name="Yurkov A.M."/>
            <person name="Nowrousian M."/>
            <person name="Sun S."/>
            <person name="Cuomo C.A."/>
            <person name="Heitman J."/>
        </authorList>
    </citation>
    <scope>NUCLEOTIDE SEQUENCE [LARGE SCALE GENOMIC DNA]</scope>
    <source>
        <strain evidence="2">CBS 11374</strain>
    </source>
</reference>